<feature type="region of interest" description="Disordered" evidence="10">
    <location>
        <begin position="341"/>
        <end position="399"/>
    </location>
</feature>
<dbReference type="Pfam" id="PF13442">
    <property type="entry name" value="Cytochrome_CBB3"/>
    <property type="match status" value="1"/>
</dbReference>
<keyword evidence="8" id="KW-0472">Membrane</keyword>
<evidence type="ECO:0000259" key="11">
    <source>
        <dbReference type="PROSITE" id="PS51007"/>
    </source>
</evidence>
<keyword evidence="6" id="KW-0677">Repeat</keyword>
<keyword evidence="3 9" id="KW-0349">Heme</keyword>
<feature type="compositionally biased region" description="Low complexity" evidence="10">
    <location>
        <begin position="358"/>
        <end position="371"/>
    </location>
</feature>
<dbReference type="EMBL" id="JBHLUN010000004">
    <property type="protein sequence ID" value="MFC0407633.1"/>
    <property type="molecule type" value="Genomic_DNA"/>
</dbReference>
<dbReference type="PANTHER" id="PTHR35008">
    <property type="entry name" value="BLL4482 PROTEIN-RELATED"/>
    <property type="match status" value="1"/>
</dbReference>
<reference evidence="12 13" key="1">
    <citation type="submission" date="2024-09" db="EMBL/GenBank/DDBJ databases">
        <authorList>
            <person name="Sun Q."/>
            <person name="Mori K."/>
        </authorList>
    </citation>
    <scope>NUCLEOTIDE SEQUENCE [LARGE SCALE GENOMIC DNA]</scope>
    <source>
        <strain evidence="12 13">TBRC 5777</strain>
    </source>
</reference>
<keyword evidence="4 9" id="KW-0479">Metal-binding</keyword>
<name>A0ABV6JPJ5_9PROT</name>
<dbReference type="SUPFAM" id="SSF46626">
    <property type="entry name" value="Cytochrome c"/>
    <property type="match status" value="3"/>
</dbReference>
<dbReference type="InterPro" id="IPR009056">
    <property type="entry name" value="Cyt_c-like_dom"/>
</dbReference>
<evidence type="ECO:0000256" key="9">
    <source>
        <dbReference type="PROSITE-ProRule" id="PRU00433"/>
    </source>
</evidence>
<evidence type="ECO:0000256" key="3">
    <source>
        <dbReference type="ARBA" id="ARBA00022617"/>
    </source>
</evidence>
<organism evidence="12 13">
    <name type="scientific">Roseomonas elaeocarpi</name>
    <dbReference type="NCBI Taxonomy" id="907779"/>
    <lineage>
        <taxon>Bacteria</taxon>
        <taxon>Pseudomonadati</taxon>
        <taxon>Pseudomonadota</taxon>
        <taxon>Alphaproteobacteria</taxon>
        <taxon>Acetobacterales</taxon>
        <taxon>Roseomonadaceae</taxon>
        <taxon>Roseomonas</taxon>
    </lineage>
</organism>
<dbReference type="InterPro" id="IPR036909">
    <property type="entry name" value="Cyt_c-like_dom_sf"/>
</dbReference>
<feature type="compositionally biased region" description="Low complexity" evidence="10">
    <location>
        <begin position="379"/>
        <end position="399"/>
    </location>
</feature>
<dbReference type="Proteomes" id="UP001589865">
    <property type="component" value="Unassembled WGS sequence"/>
</dbReference>
<evidence type="ECO:0000256" key="2">
    <source>
        <dbReference type="ARBA" id="ARBA00022475"/>
    </source>
</evidence>
<keyword evidence="7 9" id="KW-0408">Iron</keyword>
<dbReference type="PROSITE" id="PS51007">
    <property type="entry name" value="CYTC"/>
    <property type="match status" value="3"/>
</dbReference>
<keyword evidence="5" id="KW-0732">Signal</keyword>
<feature type="domain" description="Cytochrome c" evidence="11">
    <location>
        <begin position="44"/>
        <end position="147"/>
    </location>
</feature>
<feature type="domain" description="Cytochrome c" evidence="11">
    <location>
        <begin position="429"/>
        <end position="515"/>
    </location>
</feature>
<evidence type="ECO:0000313" key="12">
    <source>
        <dbReference type="EMBL" id="MFC0407633.1"/>
    </source>
</evidence>
<feature type="region of interest" description="Disordered" evidence="10">
    <location>
        <begin position="194"/>
        <end position="221"/>
    </location>
</feature>
<dbReference type="InterPro" id="IPR014353">
    <property type="entry name" value="Membr-bd_ADH_cyt_c"/>
</dbReference>
<protein>
    <submittedName>
        <fullName evidence="12">C-type cytochrome</fullName>
    </submittedName>
</protein>
<evidence type="ECO:0000256" key="6">
    <source>
        <dbReference type="ARBA" id="ARBA00022737"/>
    </source>
</evidence>
<dbReference type="InterPro" id="IPR051459">
    <property type="entry name" value="Cytochrome_c-type_DH"/>
</dbReference>
<evidence type="ECO:0000256" key="10">
    <source>
        <dbReference type="SAM" id="MobiDB-lite"/>
    </source>
</evidence>
<feature type="compositionally biased region" description="Basic and acidic residues" evidence="10">
    <location>
        <begin position="521"/>
        <end position="539"/>
    </location>
</feature>
<feature type="region of interest" description="Disordered" evidence="10">
    <location>
        <begin position="517"/>
        <end position="556"/>
    </location>
</feature>
<sequence length="556" mass="56462">MRARYFLLAGLAAVVLGVGGFAAYAWHPAIAPVTPPAPGSFDADVVRRGAELAAIGNCNVCHTAAGGKVFAGGFPMPTPFGTVYSTNITPDPDTGIGRWSEAAFTRAMREGLDRDGQHLYPAFPYDHFTRTTDADNHALYAFLMTREPVRATAPANDLPFPLNQRWVLAGWKLLFFREGGRAIPAPADGAQALAARGGAPAASPDAARGATPVAAPGATPGGTSDALWQRGAYLAEGLGHCGACHTPRNALGAEREDAHFAGGEAEGWHAYALNAASPAAVPWTEAAMADYLRHGWQAQHGVARGAMAPVVGNLASVPEEDVRAIAHYVVSRMGVPAAERQRQAQAALERARGGGPGARPVAGDSQVASGSPAGGSAAGAGATAAGTRSGGTVPAGAAPGVTATGTDAANGTPAPAATVGATATGTAANGNEAGRAIYAATCATCHEAGRPLPFGGMNLALSTGVTGPSPENLLNVVLNGLPASAGERAPIMPGFRGTLDDAQLAALARYLRADFAPGRPGWDKVEDQVRAARDRDRASSRPMVASRDAPAEPARP</sequence>
<comment type="caution">
    <text evidence="12">The sequence shown here is derived from an EMBL/GenBank/DDBJ whole genome shotgun (WGS) entry which is preliminary data.</text>
</comment>
<keyword evidence="13" id="KW-1185">Reference proteome</keyword>
<evidence type="ECO:0000256" key="1">
    <source>
        <dbReference type="ARBA" id="ARBA00004236"/>
    </source>
</evidence>
<feature type="domain" description="Cytochrome c" evidence="11">
    <location>
        <begin position="204"/>
        <end position="333"/>
    </location>
</feature>
<evidence type="ECO:0000256" key="5">
    <source>
        <dbReference type="ARBA" id="ARBA00022729"/>
    </source>
</evidence>
<evidence type="ECO:0000313" key="13">
    <source>
        <dbReference type="Proteomes" id="UP001589865"/>
    </source>
</evidence>
<proteinExistence type="predicted"/>
<keyword evidence="2" id="KW-1003">Cell membrane</keyword>
<dbReference type="Gene3D" id="1.10.760.10">
    <property type="entry name" value="Cytochrome c-like domain"/>
    <property type="match status" value="2"/>
</dbReference>
<evidence type="ECO:0000256" key="8">
    <source>
        <dbReference type="ARBA" id="ARBA00023136"/>
    </source>
</evidence>
<dbReference type="PANTHER" id="PTHR35008:SF8">
    <property type="entry name" value="ALCOHOL DEHYDROGENASE CYTOCHROME C SUBUNIT"/>
    <property type="match status" value="1"/>
</dbReference>
<dbReference type="RefSeq" id="WP_377043355.1">
    <property type="nucleotide sequence ID" value="NZ_JBHLUN010000004.1"/>
</dbReference>
<dbReference type="PIRSF" id="PIRSF000018">
    <property type="entry name" value="Mb_ADH_cyt_c"/>
    <property type="match status" value="1"/>
</dbReference>
<dbReference type="Pfam" id="PF00034">
    <property type="entry name" value="Cytochrom_C"/>
    <property type="match status" value="1"/>
</dbReference>
<accession>A0ABV6JPJ5</accession>
<evidence type="ECO:0000256" key="7">
    <source>
        <dbReference type="ARBA" id="ARBA00023004"/>
    </source>
</evidence>
<gene>
    <name evidence="12" type="ORF">ACFFGY_05190</name>
</gene>
<comment type="subcellular location">
    <subcellularLocation>
        <location evidence="1">Cell membrane</location>
    </subcellularLocation>
</comment>
<evidence type="ECO:0000256" key="4">
    <source>
        <dbReference type="ARBA" id="ARBA00022723"/>
    </source>
</evidence>